<dbReference type="GeneID" id="112225099"/>
<dbReference type="Proteomes" id="UP000694402">
    <property type="component" value="Unassembled WGS sequence"/>
</dbReference>
<accession>A0AAZ3RP77</accession>
<dbReference type="GeneTree" id="ENSGT00390000005581"/>
<dbReference type="AlphaFoldDB" id="A0AAZ3RP77"/>
<evidence type="ECO:0000259" key="2">
    <source>
        <dbReference type="SMART" id="SM01222"/>
    </source>
</evidence>
<dbReference type="GO" id="GO:0016740">
    <property type="term" value="F:transferase activity"/>
    <property type="evidence" value="ECO:0007669"/>
    <property type="project" value="InterPro"/>
</dbReference>
<dbReference type="InterPro" id="IPR037064">
    <property type="entry name" value="Formiminotransferase_N_sf"/>
</dbReference>
<dbReference type="Gene3D" id="3.30.990.10">
    <property type="entry name" value="Formiminotransferase, N-terminal subdomain"/>
    <property type="match status" value="1"/>
</dbReference>
<dbReference type="PANTHER" id="PTHR12234">
    <property type="entry name" value="FORMIMINOTRANSFERASE-CYCLODEAMINASE"/>
    <property type="match status" value="1"/>
</dbReference>
<keyword evidence="4" id="KW-1185">Reference proteome</keyword>
<dbReference type="GO" id="GO:0005542">
    <property type="term" value="F:folic acid binding"/>
    <property type="evidence" value="ECO:0007669"/>
    <property type="project" value="InterPro"/>
</dbReference>
<dbReference type="InterPro" id="IPR037070">
    <property type="entry name" value="Formiminotransferase_C_sf"/>
</dbReference>
<dbReference type="KEGG" id="otw:112225099"/>
<evidence type="ECO:0000313" key="4">
    <source>
        <dbReference type="Proteomes" id="UP000694402"/>
    </source>
</evidence>
<name>A0AAZ3RP77_ONCTS</name>
<gene>
    <name evidence="3" type="primary">ftcdnl1</name>
</gene>
<reference evidence="4" key="1">
    <citation type="journal article" date="2018" name="PLoS ONE">
        <title>Chinook salmon (Oncorhynchus tshawytscha) genome and transcriptome.</title>
        <authorList>
            <person name="Christensen K.A."/>
            <person name="Leong J.S."/>
            <person name="Sakhrani D."/>
            <person name="Biagi C.A."/>
            <person name="Minkley D.R."/>
            <person name="Withler R.E."/>
            <person name="Rondeau E.B."/>
            <person name="Koop B.F."/>
            <person name="Devlin R.H."/>
        </authorList>
    </citation>
    <scope>NUCLEOTIDE SEQUENCE [LARGE SCALE GENOMIC DNA]</scope>
</reference>
<dbReference type="Pfam" id="PF07837">
    <property type="entry name" value="FTCD_N"/>
    <property type="match status" value="1"/>
</dbReference>
<dbReference type="InterPro" id="IPR012886">
    <property type="entry name" value="Formiminotransferase_N"/>
</dbReference>
<protein>
    <recommendedName>
        <fullName evidence="2">Formiminotransferase N-terminal subdomain domain-containing protein</fullName>
    </recommendedName>
</protein>
<dbReference type="InterPro" id="IPR022384">
    <property type="entry name" value="FormiminoTrfase_cat_dom_sf"/>
</dbReference>
<feature type="signal peptide" evidence="1">
    <location>
        <begin position="1"/>
        <end position="25"/>
    </location>
</feature>
<organism evidence="3 4">
    <name type="scientific">Oncorhynchus tshawytscha</name>
    <name type="common">Chinook salmon</name>
    <name type="synonym">Salmo tshawytscha</name>
    <dbReference type="NCBI Taxonomy" id="74940"/>
    <lineage>
        <taxon>Eukaryota</taxon>
        <taxon>Metazoa</taxon>
        <taxon>Chordata</taxon>
        <taxon>Craniata</taxon>
        <taxon>Vertebrata</taxon>
        <taxon>Euteleostomi</taxon>
        <taxon>Actinopterygii</taxon>
        <taxon>Neopterygii</taxon>
        <taxon>Teleostei</taxon>
        <taxon>Protacanthopterygii</taxon>
        <taxon>Salmoniformes</taxon>
        <taxon>Salmonidae</taxon>
        <taxon>Salmoninae</taxon>
        <taxon>Oncorhynchus</taxon>
    </lineage>
</organism>
<dbReference type="InterPro" id="IPR051623">
    <property type="entry name" value="FTCD"/>
</dbReference>
<evidence type="ECO:0000256" key="1">
    <source>
        <dbReference type="SAM" id="SignalP"/>
    </source>
</evidence>
<dbReference type="PANTHER" id="PTHR12234:SF1">
    <property type="entry name" value="FORMIMINOTRANSFERASE N-TERMINAL SUBDOMAIN-CONTAINING PROTEIN"/>
    <property type="match status" value="1"/>
</dbReference>
<reference evidence="3" key="2">
    <citation type="submission" date="2025-08" db="UniProtKB">
        <authorList>
            <consortium name="Ensembl"/>
        </authorList>
    </citation>
    <scope>IDENTIFICATION</scope>
</reference>
<evidence type="ECO:0000313" key="3">
    <source>
        <dbReference type="Ensembl" id="ENSOTSP00005142868.1"/>
    </source>
</evidence>
<dbReference type="Gene3D" id="3.30.70.670">
    <property type="entry name" value="Formiminotransferase, C-terminal subdomain"/>
    <property type="match status" value="1"/>
</dbReference>
<dbReference type="SMART" id="SM01222">
    <property type="entry name" value="FTCD_N"/>
    <property type="match status" value="1"/>
</dbReference>
<sequence>MLIKDDRKPTWWMESTFFFLHFVLSHWVPSQMRRPQETFVDNICREWSLNRELPAAMNNRTKICHHLGHCAAKSKGMAHSAIGQRLVACLLNVSEARRKELVETVAMAAVFDSNGGRREGTTVLNIFNDQDYNRSVITIVASIDCIKEAVLSACEQACRLIDMSVYAGGHPTMGAVDLVPLYPLGEEVGLGDCAKEARAVAAGLTERVSGTSAFFFGWADSPQHRGLAQRRKEMGWFRKNPDTGASRPDVGPLPQKRYGLTGVGASPYVMNCNVTIDTQDLALGRSIAMSIRESTPGGIPGVQVLALPHEGAVEIACNVESMKGNPPSQVGERGELWPTFSIGGQPYCHAPASLITARVAELAGRQGVATKGTALVGFTPYECRGLAEKALSLGIAEFWKELRRLHM</sequence>
<feature type="chain" id="PRO_5044265946" description="Formiminotransferase N-terminal subdomain domain-containing protein" evidence="1">
    <location>
        <begin position="26"/>
        <end position="407"/>
    </location>
</feature>
<dbReference type="CTD" id="348751"/>
<reference evidence="3" key="3">
    <citation type="submission" date="2025-09" db="UniProtKB">
        <authorList>
            <consortium name="Ensembl"/>
        </authorList>
    </citation>
    <scope>IDENTIFICATION</scope>
</reference>
<dbReference type="SUPFAM" id="SSF55116">
    <property type="entry name" value="Formiminotransferase domain of formiminotransferase-cyclodeaminase"/>
    <property type="match status" value="1"/>
</dbReference>
<feature type="domain" description="Formiminotransferase N-terminal subdomain" evidence="2">
    <location>
        <begin position="85"/>
        <end position="267"/>
    </location>
</feature>
<keyword evidence="1" id="KW-0732">Signal</keyword>
<dbReference type="RefSeq" id="XP_024244500.1">
    <property type="nucleotide sequence ID" value="XM_024388732.2"/>
</dbReference>
<proteinExistence type="predicted"/>
<dbReference type="Ensembl" id="ENSOTST00005181438.1">
    <property type="protein sequence ID" value="ENSOTSP00005142868.1"/>
    <property type="gene ID" value="ENSOTSG00005019968.2"/>
</dbReference>